<gene>
    <name evidence="1" type="ORF">BJX67DRAFT_235764</name>
</gene>
<protein>
    <submittedName>
        <fullName evidence="1">Uncharacterized protein</fullName>
    </submittedName>
</protein>
<proteinExistence type="predicted"/>
<sequence length="180" mass="20050">MLIFTGIEETFAPYSNLQASSLYQSEASLSSCFDSSEDDRISCASDLRTDESERAITTFLHSIRSSASRRRRETITVSAASPITVCSRLQSCNSSCSGTVPLLALRLSRSRSPDWSKLRIPSAARLLRYVAVRPAFCDGHEECPESEQISFSQIIIPFPPRRTLLSFLDHPRILLRSCPS</sequence>
<dbReference type="EMBL" id="JBFXLQ010000047">
    <property type="protein sequence ID" value="KAL2863836.1"/>
    <property type="molecule type" value="Genomic_DNA"/>
</dbReference>
<keyword evidence="2" id="KW-1185">Reference proteome</keyword>
<dbReference type="RefSeq" id="XP_070882815.1">
    <property type="nucleotide sequence ID" value="XM_071026007.1"/>
</dbReference>
<dbReference type="GeneID" id="98141079"/>
<name>A0ABR4LH50_9EURO</name>
<evidence type="ECO:0000313" key="2">
    <source>
        <dbReference type="Proteomes" id="UP001610432"/>
    </source>
</evidence>
<organism evidence="1 2">
    <name type="scientific">Aspergillus lucknowensis</name>
    <dbReference type="NCBI Taxonomy" id="176173"/>
    <lineage>
        <taxon>Eukaryota</taxon>
        <taxon>Fungi</taxon>
        <taxon>Dikarya</taxon>
        <taxon>Ascomycota</taxon>
        <taxon>Pezizomycotina</taxon>
        <taxon>Eurotiomycetes</taxon>
        <taxon>Eurotiomycetidae</taxon>
        <taxon>Eurotiales</taxon>
        <taxon>Aspergillaceae</taxon>
        <taxon>Aspergillus</taxon>
        <taxon>Aspergillus subgen. Nidulantes</taxon>
    </lineage>
</organism>
<reference evidence="1 2" key="1">
    <citation type="submission" date="2024-07" db="EMBL/GenBank/DDBJ databases">
        <title>Section-level genome sequencing and comparative genomics of Aspergillus sections Usti and Cavernicolus.</title>
        <authorList>
            <consortium name="Lawrence Berkeley National Laboratory"/>
            <person name="Nybo J.L."/>
            <person name="Vesth T.C."/>
            <person name="Theobald S."/>
            <person name="Frisvad J.C."/>
            <person name="Larsen T.O."/>
            <person name="Kjaerboelling I."/>
            <person name="Rothschild-Mancinelli K."/>
            <person name="Lyhne E.K."/>
            <person name="Kogle M.E."/>
            <person name="Barry K."/>
            <person name="Clum A."/>
            <person name="Na H."/>
            <person name="Ledsgaard L."/>
            <person name="Lin J."/>
            <person name="Lipzen A."/>
            <person name="Kuo A."/>
            <person name="Riley R."/>
            <person name="Mondo S."/>
            <person name="Labutti K."/>
            <person name="Haridas S."/>
            <person name="Pangalinan J."/>
            <person name="Salamov A.A."/>
            <person name="Simmons B.A."/>
            <person name="Magnuson J.K."/>
            <person name="Chen J."/>
            <person name="Drula E."/>
            <person name="Henrissat B."/>
            <person name="Wiebenga A."/>
            <person name="Lubbers R.J."/>
            <person name="Gomes A.C."/>
            <person name="Macurrencykelacurrency M.R."/>
            <person name="Stajich J."/>
            <person name="Grigoriev I.V."/>
            <person name="Mortensen U.H."/>
            <person name="De Vries R.P."/>
            <person name="Baker S.E."/>
            <person name="Andersen M.R."/>
        </authorList>
    </citation>
    <scope>NUCLEOTIDE SEQUENCE [LARGE SCALE GENOMIC DNA]</scope>
    <source>
        <strain evidence="1 2">CBS 449.75</strain>
    </source>
</reference>
<comment type="caution">
    <text evidence="1">The sequence shown here is derived from an EMBL/GenBank/DDBJ whole genome shotgun (WGS) entry which is preliminary data.</text>
</comment>
<accession>A0ABR4LH50</accession>
<evidence type="ECO:0000313" key="1">
    <source>
        <dbReference type="EMBL" id="KAL2863836.1"/>
    </source>
</evidence>
<dbReference type="Proteomes" id="UP001610432">
    <property type="component" value="Unassembled WGS sequence"/>
</dbReference>